<feature type="transmembrane region" description="Helical" evidence="7">
    <location>
        <begin position="383"/>
        <end position="402"/>
    </location>
</feature>
<feature type="transmembrane region" description="Helical" evidence="7">
    <location>
        <begin position="407"/>
        <end position="425"/>
    </location>
</feature>
<feature type="transmembrane region" description="Helical" evidence="7">
    <location>
        <begin position="153"/>
        <end position="176"/>
    </location>
</feature>
<evidence type="ECO:0000256" key="2">
    <source>
        <dbReference type="ARBA" id="ARBA00006434"/>
    </source>
</evidence>
<evidence type="ECO:0000256" key="1">
    <source>
        <dbReference type="ARBA" id="ARBA00004141"/>
    </source>
</evidence>
<keyword evidence="4 7" id="KW-0812">Transmembrane</keyword>
<feature type="transmembrane region" description="Helical" evidence="7">
    <location>
        <begin position="437"/>
        <end position="454"/>
    </location>
</feature>
<organism evidence="8 9">
    <name type="scientific">Asaia krungthepensis NRIC 0535</name>
    <dbReference type="NCBI Taxonomy" id="1307925"/>
    <lineage>
        <taxon>Bacteria</taxon>
        <taxon>Pseudomonadati</taxon>
        <taxon>Pseudomonadota</taxon>
        <taxon>Alphaproteobacteria</taxon>
        <taxon>Acetobacterales</taxon>
        <taxon>Acetobacteraceae</taxon>
        <taxon>Asaia</taxon>
    </lineage>
</organism>
<name>A0ABQ0Q6P5_9PROT</name>
<dbReference type="PANTHER" id="PTHR48086">
    <property type="entry name" value="SODIUM/PROLINE SYMPORTER-RELATED"/>
    <property type="match status" value="1"/>
</dbReference>
<comment type="similarity">
    <text evidence="2">Belongs to the sodium:solute symporter (SSF) (TC 2.A.21) family.</text>
</comment>
<evidence type="ECO:0000313" key="8">
    <source>
        <dbReference type="EMBL" id="GBQ93860.1"/>
    </source>
</evidence>
<dbReference type="RefSeq" id="WP_264817508.1">
    <property type="nucleotide sequence ID" value="NZ_BAPV01000061.1"/>
</dbReference>
<dbReference type="InterPro" id="IPR050277">
    <property type="entry name" value="Sodium:Solute_Symporter"/>
</dbReference>
<feature type="transmembrane region" description="Helical" evidence="7">
    <location>
        <begin position="266"/>
        <end position="287"/>
    </location>
</feature>
<sequence length="459" mass="47805">MIVFGFGLVMLAALCLALVSRRGHHEADPRAFFAAHGQFGVVLFFLLSVGETYSIGSLLGFPGGIAATGSIDIVLWFVGYILLAFPVGFFLYPALWRAGRRSSAITLPDLVGAHYRSRVAESLTGLVLVMLMLPMGTMQFVGLAGVLSRLGLGFSPLVLAGSAAFMAFLFVAIAGLRAAALISVLKDTLVLLAILLVAGLTLWHFPAEQSRSLAESLSSGGSSAGSACAMIMSTIIVQAVGFCVAPQAVAAIFSARSPAVIRRAQIWMPLYMALFPLLFVVAAYGLTHAGLGGTPDQIFLAVTSRSLPGWVAGIVYGAVALTALVWLGSVCLSLAAIVTRNIVPHVPPAQQKRVGLLVIATYLVFAVVTASMHPVLLVSLNKLFYVGLVQMLPGVLACVAGWRVAPLFYLGGLGAGLATGFGLAASQASLGGLNPSVPALAVNALVLALGWGFSRRILR</sequence>
<feature type="transmembrane region" description="Helical" evidence="7">
    <location>
        <begin position="307"/>
        <end position="335"/>
    </location>
</feature>
<evidence type="ECO:0000256" key="7">
    <source>
        <dbReference type="SAM" id="Phobius"/>
    </source>
</evidence>
<dbReference type="EMBL" id="BAPV01000061">
    <property type="protein sequence ID" value="GBQ93860.1"/>
    <property type="molecule type" value="Genomic_DNA"/>
</dbReference>
<comment type="caution">
    <text evidence="8">The sequence shown here is derived from an EMBL/GenBank/DDBJ whole genome shotgun (WGS) entry which is preliminary data.</text>
</comment>
<keyword evidence="5 7" id="KW-1133">Transmembrane helix</keyword>
<dbReference type="PANTHER" id="PTHR48086:SF8">
    <property type="entry name" value="MONOCARBOXYLIC ACID PERMEASE"/>
    <property type="match status" value="1"/>
</dbReference>
<feature type="transmembrane region" description="Helical" evidence="7">
    <location>
        <begin position="224"/>
        <end position="245"/>
    </location>
</feature>
<evidence type="ECO:0000256" key="3">
    <source>
        <dbReference type="ARBA" id="ARBA00022448"/>
    </source>
</evidence>
<evidence type="ECO:0000256" key="6">
    <source>
        <dbReference type="ARBA" id="ARBA00023136"/>
    </source>
</evidence>
<keyword evidence="6 7" id="KW-0472">Membrane</keyword>
<gene>
    <name evidence="8" type="ORF">AA0535_2965</name>
</gene>
<reference evidence="8" key="1">
    <citation type="submission" date="2013-04" db="EMBL/GenBank/DDBJ databases">
        <title>The genome sequencing project of 58 acetic acid bacteria.</title>
        <authorList>
            <person name="Okamoto-Kainuma A."/>
            <person name="Ishikawa M."/>
            <person name="Umino S."/>
            <person name="Koizumi Y."/>
            <person name="Shiwa Y."/>
            <person name="Yoshikawa H."/>
            <person name="Matsutani M."/>
            <person name="Matsushita K."/>
        </authorList>
    </citation>
    <scope>NUCLEOTIDE SEQUENCE</scope>
    <source>
        <strain evidence="8">NRIC 0535</strain>
    </source>
</reference>
<feature type="transmembrane region" description="Helical" evidence="7">
    <location>
        <begin position="188"/>
        <end position="204"/>
    </location>
</feature>
<dbReference type="PROSITE" id="PS50283">
    <property type="entry name" value="NA_SOLUT_SYMP_3"/>
    <property type="match status" value="1"/>
</dbReference>
<evidence type="ECO:0000313" key="9">
    <source>
        <dbReference type="Proteomes" id="UP001062776"/>
    </source>
</evidence>
<dbReference type="Gene3D" id="1.20.1730.10">
    <property type="entry name" value="Sodium/glucose cotransporter"/>
    <property type="match status" value="1"/>
</dbReference>
<feature type="transmembrane region" description="Helical" evidence="7">
    <location>
        <begin position="77"/>
        <end position="95"/>
    </location>
</feature>
<keyword evidence="3" id="KW-0813">Transport</keyword>
<protein>
    <submittedName>
        <fullName evidence="8">Na+/solute symporter</fullName>
    </submittedName>
</protein>
<dbReference type="Proteomes" id="UP001062776">
    <property type="component" value="Unassembled WGS sequence"/>
</dbReference>
<comment type="subcellular location">
    <subcellularLocation>
        <location evidence="1">Membrane</location>
        <topology evidence="1">Multi-pass membrane protein</topology>
    </subcellularLocation>
</comment>
<evidence type="ECO:0000256" key="4">
    <source>
        <dbReference type="ARBA" id="ARBA00022692"/>
    </source>
</evidence>
<dbReference type="InterPro" id="IPR001734">
    <property type="entry name" value="Na/solute_symporter"/>
</dbReference>
<feature type="transmembrane region" description="Helical" evidence="7">
    <location>
        <begin position="123"/>
        <end position="147"/>
    </location>
</feature>
<evidence type="ECO:0000256" key="5">
    <source>
        <dbReference type="ARBA" id="ARBA00022989"/>
    </source>
</evidence>
<proteinExistence type="inferred from homology"/>
<accession>A0ABQ0Q6P5</accession>
<dbReference type="InterPro" id="IPR038377">
    <property type="entry name" value="Na/Glc_symporter_sf"/>
</dbReference>
<feature type="transmembrane region" description="Helical" evidence="7">
    <location>
        <begin position="356"/>
        <end position="377"/>
    </location>
</feature>
<keyword evidence="9" id="KW-1185">Reference proteome</keyword>